<comment type="similarity">
    <text evidence="2 8">Belongs to the periplasmic pilus chaperone family.</text>
</comment>
<sequence length="242" mass="26534">MKTKLFAGALCVGLIFSSLLHASVTIDRTRLIYQQDDREADVRLRNDGPKPVVVQSWLDNGDATQAPADIPVPFVLMPPIARVEAAHGQVLRVVYTGEPLPHDKESVFWLNVLEIPPKEQPAESRNVLQFAIRSRIKLFYRPKGLSGDAADAPSKLTWKIVAQGDGYALEASNPTAYHVSLNRVALQLDSRIIEAGDGMVSPGETQRYALKGVQQAPAAGRVKYSFIDDWGAIRDNGAAELH</sequence>
<evidence type="ECO:0000256" key="7">
    <source>
        <dbReference type="ARBA" id="ARBA00023319"/>
    </source>
</evidence>
<evidence type="ECO:0000256" key="4">
    <source>
        <dbReference type="ARBA" id="ARBA00022729"/>
    </source>
</evidence>
<organism evidence="12 13">
    <name type="scientific">Dyella acidiphila</name>
    <dbReference type="NCBI Taxonomy" id="2775866"/>
    <lineage>
        <taxon>Bacteria</taxon>
        <taxon>Pseudomonadati</taxon>
        <taxon>Pseudomonadota</taxon>
        <taxon>Gammaproteobacteria</taxon>
        <taxon>Lysobacterales</taxon>
        <taxon>Rhodanobacteraceae</taxon>
        <taxon>Dyella</taxon>
    </lineage>
</organism>
<dbReference type="SUPFAM" id="SSF49584">
    <property type="entry name" value="Periplasmic chaperone C-domain"/>
    <property type="match status" value="1"/>
</dbReference>
<keyword evidence="6 8" id="KW-0143">Chaperone</keyword>
<feature type="chain" id="PRO_5045952478" evidence="9">
    <location>
        <begin position="23"/>
        <end position="242"/>
    </location>
</feature>
<dbReference type="InterPro" id="IPR036316">
    <property type="entry name" value="Pili_assmbl_chap_C_dom_sf"/>
</dbReference>
<evidence type="ECO:0000256" key="2">
    <source>
        <dbReference type="ARBA" id="ARBA00007399"/>
    </source>
</evidence>
<evidence type="ECO:0000256" key="6">
    <source>
        <dbReference type="ARBA" id="ARBA00023186"/>
    </source>
</evidence>
<evidence type="ECO:0000259" key="11">
    <source>
        <dbReference type="Pfam" id="PF02753"/>
    </source>
</evidence>
<gene>
    <name evidence="12" type="ORF">IGX34_13715</name>
</gene>
<keyword evidence="5" id="KW-0574">Periplasm</keyword>
<dbReference type="SUPFAM" id="SSF49354">
    <property type="entry name" value="PapD-like"/>
    <property type="match status" value="1"/>
</dbReference>
<evidence type="ECO:0000256" key="5">
    <source>
        <dbReference type="ARBA" id="ARBA00022764"/>
    </source>
</evidence>
<proteinExistence type="inferred from homology"/>
<reference evidence="12 13" key="1">
    <citation type="submission" date="2020-09" db="EMBL/GenBank/DDBJ databases">
        <title>Dyella sp. 7MK23 isolated from forest soil.</title>
        <authorList>
            <person name="Fu J."/>
        </authorList>
    </citation>
    <scope>NUCLEOTIDE SEQUENCE [LARGE SCALE GENOMIC DNA]</scope>
    <source>
        <strain evidence="12 13">7MK23</strain>
    </source>
</reference>
<keyword evidence="13" id="KW-1185">Reference proteome</keyword>
<feature type="domain" description="Pili assembly chaperone N-terminal" evidence="10">
    <location>
        <begin position="23"/>
        <end position="145"/>
    </location>
</feature>
<evidence type="ECO:0000256" key="8">
    <source>
        <dbReference type="RuleBase" id="RU003918"/>
    </source>
</evidence>
<dbReference type="InterPro" id="IPR018046">
    <property type="entry name" value="Pili_assmbl_chaperone_CS"/>
</dbReference>
<dbReference type="PRINTS" id="PR00969">
    <property type="entry name" value="CHAPERONPILI"/>
</dbReference>
<dbReference type="PROSITE" id="PS00635">
    <property type="entry name" value="PILI_CHAPERONE"/>
    <property type="match status" value="1"/>
</dbReference>
<feature type="signal peptide" evidence="9">
    <location>
        <begin position="1"/>
        <end position="22"/>
    </location>
</feature>
<name>A0ABR9GBL2_9GAMM</name>
<protein>
    <submittedName>
        <fullName evidence="12">Molecular chaperone</fullName>
    </submittedName>
</protein>
<evidence type="ECO:0000259" key="10">
    <source>
        <dbReference type="Pfam" id="PF00345"/>
    </source>
</evidence>
<evidence type="ECO:0000256" key="3">
    <source>
        <dbReference type="ARBA" id="ARBA00022558"/>
    </source>
</evidence>
<evidence type="ECO:0000313" key="13">
    <source>
        <dbReference type="Proteomes" id="UP000651010"/>
    </source>
</evidence>
<dbReference type="RefSeq" id="WP_192556290.1">
    <property type="nucleotide sequence ID" value="NZ_JACZZA010000008.1"/>
</dbReference>
<dbReference type="InterPro" id="IPR016148">
    <property type="entry name" value="Pili_assmbl_chaperone_C"/>
</dbReference>
<keyword evidence="4 9" id="KW-0732">Signal</keyword>
<dbReference type="Gene3D" id="2.60.40.10">
    <property type="entry name" value="Immunoglobulins"/>
    <property type="match status" value="2"/>
</dbReference>
<evidence type="ECO:0000313" key="12">
    <source>
        <dbReference type="EMBL" id="MBE1161437.1"/>
    </source>
</evidence>
<dbReference type="InterPro" id="IPR013783">
    <property type="entry name" value="Ig-like_fold"/>
</dbReference>
<dbReference type="Pfam" id="PF02753">
    <property type="entry name" value="PapD_C"/>
    <property type="match status" value="1"/>
</dbReference>
<dbReference type="InterPro" id="IPR008962">
    <property type="entry name" value="PapD-like_sf"/>
</dbReference>
<dbReference type="Pfam" id="PF00345">
    <property type="entry name" value="PapD_N"/>
    <property type="match status" value="1"/>
</dbReference>
<dbReference type="Proteomes" id="UP000651010">
    <property type="component" value="Unassembled WGS sequence"/>
</dbReference>
<dbReference type="PANTHER" id="PTHR30251">
    <property type="entry name" value="PILUS ASSEMBLY CHAPERONE"/>
    <property type="match status" value="1"/>
</dbReference>
<dbReference type="InterPro" id="IPR050643">
    <property type="entry name" value="Periplasmic_pilus_chap"/>
</dbReference>
<dbReference type="PANTHER" id="PTHR30251:SF2">
    <property type="entry name" value="FIMBRIAL CHAPERONE YADV-RELATED"/>
    <property type="match status" value="1"/>
</dbReference>
<feature type="domain" description="Pili assembly chaperone C-terminal" evidence="11">
    <location>
        <begin position="172"/>
        <end position="234"/>
    </location>
</feature>
<dbReference type="EMBL" id="JACZZA010000008">
    <property type="protein sequence ID" value="MBE1161437.1"/>
    <property type="molecule type" value="Genomic_DNA"/>
</dbReference>
<dbReference type="InterPro" id="IPR001829">
    <property type="entry name" value="Pili_assmbl_chaperone_bac"/>
</dbReference>
<comment type="subcellular location">
    <subcellularLocation>
        <location evidence="1 8">Periplasm</location>
    </subcellularLocation>
</comment>
<dbReference type="InterPro" id="IPR016147">
    <property type="entry name" value="Pili_assmbl_chaperone_N"/>
</dbReference>
<keyword evidence="3" id="KW-1029">Fimbrium biogenesis</keyword>
<evidence type="ECO:0000256" key="9">
    <source>
        <dbReference type="SAM" id="SignalP"/>
    </source>
</evidence>
<evidence type="ECO:0000256" key="1">
    <source>
        <dbReference type="ARBA" id="ARBA00004418"/>
    </source>
</evidence>
<accession>A0ABR9GBL2</accession>
<comment type="caution">
    <text evidence="12">The sequence shown here is derived from an EMBL/GenBank/DDBJ whole genome shotgun (WGS) entry which is preliminary data.</text>
</comment>
<keyword evidence="7" id="KW-0393">Immunoglobulin domain</keyword>